<evidence type="ECO:0000256" key="1">
    <source>
        <dbReference type="ARBA" id="ARBA00005641"/>
    </source>
</evidence>
<dbReference type="InterPro" id="IPR017853">
    <property type="entry name" value="GH"/>
</dbReference>
<dbReference type="Gene3D" id="3.20.20.80">
    <property type="entry name" value="Glycosidases"/>
    <property type="match status" value="1"/>
</dbReference>
<dbReference type="GO" id="GO:0009986">
    <property type="term" value="C:cell surface"/>
    <property type="evidence" value="ECO:0007669"/>
    <property type="project" value="TreeGrafter"/>
</dbReference>
<feature type="domain" description="Glycoside hydrolase family 5" evidence="10">
    <location>
        <begin position="222"/>
        <end position="546"/>
    </location>
</feature>
<dbReference type="AlphaFoldDB" id="A0A231V3L3"/>
<comment type="caution">
    <text evidence="11">The sequence shown here is derived from an EMBL/GenBank/DDBJ whole genome shotgun (WGS) entry which is preliminary data.</text>
</comment>
<dbReference type="GO" id="GO:0030245">
    <property type="term" value="P:cellulose catabolic process"/>
    <property type="evidence" value="ECO:0007669"/>
    <property type="project" value="UniProtKB-KW"/>
</dbReference>
<dbReference type="InterPro" id="IPR050386">
    <property type="entry name" value="Glycosyl_hydrolase_5"/>
</dbReference>
<dbReference type="Proteomes" id="UP000215405">
    <property type="component" value="Unassembled WGS sequence"/>
</dbReference>
<evidence type="ECO:0000256" key="4">
    <source>
        <dbReference type="ARBA" id="ARBA00023277"/>
    </source>
</evidence>
<dbReference type="PANTHER" id="PTHR31297:SF41">
    <property type="entry name" value="ENDOGLUCANASE, PUTATIVE (AFU_ORTHOLOGUE AFUA_5G01830)-RELATED"/>
    <property type="match status" value="1"/>
</dbReference>
<keyword evidence="9" id="KW-1133">Transmembrane helix</keyword>
<dbReference type="SUPFAM" id="SSF51445">
    <property type="entry name" value="(Trans)glycosidases"/>
    <property type="match status" value="1"/>
</dbReference>
<sequence length="575" mass="64546">MHLRRDQNRVSPNDSLFHRNTRSRQSGDRGLDRQHVVDLRRSPEIDFHAANDPHQCFVLGPRQQFGVVDVVQSQEVRAAALQKFQIAGMVDHTGEIGIGVVDPRRQMVNAALDPTGQSVPLCVQWRRRRFIMMCHRAFPSTLLAAEFSRSLKLEPSQMAFHFTRLKVVWHIGLIVALLLSMALPSLAGGFRPGRGLNMDIWVLWPAEEKWGDPSTMLPFPEWRQHVTDDQLAMVRDAGIDTIRMPVDPRPFLSPRASDLQEQLRASVIASAKKLTGMGFRVVFDLHLIPDGQTPHGLFTDEQRWADYLALVGDFAGRLARFETNAIAFEPINEPPTECDLAAAPDWQRRMEALYGAIRAKAPDLTVIATGGCMSHADGLAALDPTPFDDDTLFTFHSYAPFLLTHQGAGWAGDVAPHVTGLPFPTYDENEERARNGLAETLRRVRTDAPFLRRAGIAAYIEEEFAKIDTRDELVLDMVTPFATVSRWAEQHSIAADRIFLGEFGMIRQEYDRPDSTDPANRAAYYSRTIELAERYGFGWAMWGWGGAFGIVTAFGDEPAEPNVLNTVRNLPPDER</sequence>
<keyword evidence="6" id="KW-0624">Polysaccharide degradation</keyword>
<evidence type="ECO:0000256" key="9">
    <source>
        <dbReference type="SAM" id="Phobius"/>
    </source>
</evidence>
<evidence type="ECO:0000256" key="6">
    <source>
        <dbReference type="ARBA" id="ARBA00023326"/>
    </source>
</evidence>
<evidence type="ECO:0000313" key="12">
    <source>
        <dbReference type="Proteomes" id="UP000215405"/>
    </source>
</evidence>
<gene>
    <name evidence="11" type="ORF">B7H23_06895</name>
</gene>
<name>A0A231V3L3_9HYPH</name>
<feature type="compositionally biased region" description="Basic and acidic residues" evidence="8">
    <location>
        <begin position="25"/>
        <end position="34"/>
    </location>
</feature>
<dbReference type="GO" id="GO:0005576">
    <property type="term" value="C:extracellular region"/>
    <property type="evidence" value="ECO:0007669"/>
    <property type="project" value="TreeGrafter"/>
</dbReference>
<feature type="region of interest" description="Disordered" evidence="8">
    <location>
        <begin position="1"/>
        <end position="34"/>
    </location>
</feature>
<keyword evidence="4" id="KW-0119">Carbohydrate metabolism</keyword>
<dbReference type="Pfam" id="PF00150">
    <property type="entry name" value="Cellulase"/>
    <property type="match status" value="1"/>
</dbReference>
<dbReference type="InterPro" id="IPR001547">
    <property type="entry name" value="Glyco_hydro_5"/>
</dbReference>
<dbReference type="GO" id="GO:0008422">
    <property type="term" value="F:beta-glucosidase activity"/>
    <property type="evidence" value="ECO:0007669"/>
    <property type="project" value="TreeGrafter"/>
</dbReference>
<accession>A0A231V3L3</accession>
<keyword evidence="9" id="KW-0812">Transmembrane</keyword>
<organism evidence="11 12">
    <name type="scientific">Notoacmeibacter marinus</name>
    <dbReference type="NCBI Taxonomy" id="1876515"/>
    <lineage>
        <taxon>Bacteria</taxon>
        <taxon>Pseudomonadati</taxon>
        <taxon>Pseudomonadota</taxon>
        <taxon>Alphaproteobacteria</taxon>
        <taxon>Hyphomicrobiales</taxon>
        <taxon>Notoacmeibacteraceae</taxon>
        <taxon>Notoacmeibacter</taxon>
    </lineage>
</organism>
<reference evidence="12" key="1">
    <citation type="journal article" date="2017" name="Int. J. Syst. Evol. Microbiol.">
        <title>Notoacmeibacter marinus gen. nov., sp. nov., isolated from the gut of a limpet and proposal of Notoacmeibacteraceae fam. nov. in the order Rhizobiales of the class Alphaproteobacteria.</title>
        <authorList>
            <person name="Huang Z."/>
            <person name="Guo F."/>
            <person name="Lai Q."/>
        </authorList>
    </citation>
    <scope>NUCLEOTIDE SEQUENCE [LARGE SCALE GENOMIC DNA]</scope>
    <source>
        <strain evidence="12">XMTR2A4</strain>
    </source>
</reference>
<comment type="similarity">
    <text evidence="1 7">Belongs to the glycosyl hydrolase 5 (cellulase A) family.</text>
</comment>
<proteinExistence type="inferred from homology"/>
<evidence type="ECO:0000256" key="8">
    <source>
        <dbReference type="SAM" id="MobiDB-lite"/>
    </source>
</evidence>
<keyword evidence="9" id="KW-0472">Membrane</keyword>
<evidence type="ECO:0000256" key="3">
    <source>
        <dbReference type="ARBA" id="ARBA00023001"/>
    </source>
</evidence>
<keyword evidence="12" id="KW-1185">Reference proteome</keyword>
<evidence type="ECO:0000259" key="10">
    <source>
        <dbReference type="Pfam" id="PF00150"/>
    </source>
</evidence>
<feature type="transmembrane region" description="Helical" evidence="9">
    <location>
        <begin position="167"/>
        <end position="190"/>
    </location>
</feature>
<dbReference type="EMBL" id="NBYO01000001">
    <property type="protein sequence ID" value="OXT02611.1"/>
    <property type="molecule type" value="Genomic_DNA"/>
</dbReference>
<evidence type="ECO:0000313" key="11">
    <source>
        <dbReference type="EMBL" id="OXT02611.1"/>
    </source>
</evidence>
<keyword evidence="3" id="KW-0136">Cellulose degradation</keyword>
<dbReference type="PANTHER" id="PTHR31297">
    <property type="entry name" value="GLUCAN ENDO-1,6-BETA-GLUCOSIDASE B"/>
    <property type="match status" value="1"/>
</dbReference>
<evidence type="ECO:0000256" key="2">
    <source>
        <dbReference type="ARBA" id="ARBA00022801"/>
    </source>
</evidence>
<evidence type="ECO:0000256" key="7">
    <source>
        <dbReference type="RuleBase" id="RU361153"/>
    </source>
</evidence>
<keyword evidence="2 7" id="KW-0378">Hydrolase</keyword>
<keyword evidence="5 7" id="KW-0326">Glycosidase</keyword>
<protein>
    <recommendedName>
        <fullName evidence="10">Glycoside hydrolase family 5 domain-containing protein</fullName>
    </recommendedName>
</protein>
<evidence type="ECO:0000256" key="5">
    <source>
        <dbReference type="ARBA" id="ARBA00023295"/>
    </source>
</evidence>